<evidence type="ECO:0000256" key="1">
    <source>
        <dbReference type="SAM" id="MobiDB-lite"/>
    </source>
</evidence>
<organism evidence="2 3">
    <name type="scientific">Rhodococcus wratislaviensis</name>
    <name type="common">Tsukamurella wratislaviensis</name>
    <dbReference type="NCBI Taxonomy" id="44752"/>
    <lineage>
        <taxon>Bacteria</taxon>
        <taxon>Bacillati</taxon>
        <taxon>Actinomycetota</taxon>
        <taxon>Actinomycetes</taxon>
        <taxon>Mycobacteriales</taxon>
        <taxon>Nocardiaceae</taxon>
        <taxon>Rhodococcus</taxon>
    </lineage>
</organism>
<proteinExistence type="predicted"/>
<evidence type="ECO:0000313" key="2">
    <source>
        <dbReference type="EMBL" id="GCE43317.1"/>
    </source>
</evidence>
<name>A0A402CIB7_RHOWR</name>
<dbReference type="AlphaFoldDB" id="A0A402CIB7"/>
<protein>
    <submittedName>
        <fullName evidence="2">Uncharacterized protein</fullName>
    </submittedName>
</protein>
<feature type="region of interest" description="Disordered" evidence="1">
    <location>
        <begin position="1"/>
        <end position="59"/>
    </location>
</feature>
<dbReference type="EMBL" id="BHYM01000069">
    <property type="protein sequence ID" value="GCE43317.1"/>
    <property type="molecule type" value="Genomic_DNA"/>
</dbReference>
<feature type="compositionally biased region" description="Low complexity" evidence="1">
    <location>
        <begin position="11"/>
        <end position="25"/>
    </location>
</feature>
<reference evidence="2 3" key="1">
    <citation type="submission" date="2018-11" db="EMBL/GenBank/DDBJ databases">
        <title>Microbial catabolism of amino acid.</title>
        <authorList>
            <person name="Hibi M."/>
            <person name="Ogawa J."/>
        </authorList>
    </citation>
    <scope>NUCLEOTIDE SEQUENCE [LARGE SCALE GENOMIC DNA]</scope>
    <source>
        <strain evidence="2 3">C31-06</strain>
    </source>
</reference>
<feature type="compositionally biased region" description="Basic residues" evidence="1">
    <location>
        <begin position="1"/>
        <end position="10"/>
    </location>
</feature>
<sequence>MTRPARRVRPPGRAATGAPNRSPAVRRPPPAPRRRRSTTRNTQCPRTRAHPARRDRIPM</sequence>
<keyword evidence="3" id="KW-1185">Reference proteome</keyword>
<gene>
    <name evidence="2" type="ORF">Rhow_007446</name>
</gene>
<evidence type="ECO:0000313" key="3">
    <source>
        <dbReference type="Proteomes" id="UP000287519"/>
    </source>
</evidence>
<dbReference type="Proteomes" id="UP000287519">
    <property type="component" value="Unassembled WGS sequence"/>
</dbReference>
<comment type="caution">
    <text evidence="2">The sequence shown here is derived from an EMBL/GenBank/DDBJ whole genome shotgun (WGS) entry which is preliminary data.</text>
</comment>
<accession>A0A402CIB7</accession>